<comment type="caution">
    <text evidence="12">The sequence shown here is derived from an EMBL/GenBank/DDBJ whole genome shotgun (WGS) entry which is preliminary data.</text>
</comment>
<evidence type="ECO:0000256" key="2">
    <source>
        <dbReference type="ARBA" id="ARBA00005099"/>
    </source>
</evidence>
<dbReference type="Proteomes" id="UP001523392">
    <property type="component" value="Unassembled WGS sequence"/>
</dbReference>
<evidence type="ECO:0000313" key="13">
    <source>
        <dbReference type="Proteomes" id="UP001523392"/>
    </source>
</evidence>
<accession>A0ABT1DCC1</accession>
<comment type="similarity">
    <text evidence="3">Belongs to the class-V pyridoxal-phosphate-dependent aminotransferase family. SerC subfamily.</text>
</comment>
<dbReference type="Gene3D" id="3.40.640.10">
    <property type="entry name" value="Type I PLP-dependent aspartate aminotransferase-like (Major domain)"/>
    <property type="match status" value="1"/>
</dbReference>
<evidence type="ECO:0000256" key="7">
    <source>
        <dbReference type="ARBA" id="ARBA00022605"/>
    </source>
</evidence>
<evidence type="ECO:0000256" key="11">
    <source>
        <dbReference type="ARBA" id="ARBA00049007"/>
    </source>
</evidence>
<dbReference type="GO" id="GO:0004648">
    <property type="term" value="F:O-phospho-L-serine:2-oxoglutarate aminotransferase activity"/>
    <property type="evidence" value="ECO:0007669"/>
    <property type="project" value="UniProtKB-EC"/>
</dbReference>
<keyword evidence="6 12" id="KW-0032">Aminotransferase</keyword>
<comment type="catalytic activity">
    <reaction evidence="11">
        <text>O-phospho-L-serine + 2-oxoglutarate = 3-phosphooxypyruvate + L-glutamate</text>
        <dbReference type="Rhea" id="RHEA:14329"/>
        <dbReference type="ChEBI" id="CHEBI:16810"/>
        <dbReference type="ChEBI" id="CHEBI:18110"/>
        <dbReference type="ChEBI" id="CHEBI:29985"/>
        <dbReference type="ChEBI" id="CHEBI:57524"/>
        <dbReference type="EC" id="2.6.1.52"/>
    </reaction>
</comment>
<name>A0ABT1DCC1_9PROT</name>
<dbReference type="Gene3D" id="3.90.1150.10">
    <property type="entry name" value="Aspartate Aminotransferase, domain 1"/>
    <property type="match status" value="1"/>
</dbReference>
<dbReference type="InterPro" id="IPR015422">
    <property type="entry name" value="PyrdxlP-dep_Trfase_small"/>
</dbReference>
<dbReference type="NCBIfam" id="TIGR01365">
    <property type="entry name" value="serC_2"/>
    <property type="match status" value="1"/>
</dbReference>
<reference evidence="12 13" key="1">
    <citation type="submission" date="2021-12" db="EMBL/GenBank/DDBJ databases">
        <title>Siccirubricoccus leaddurans sp. nov., a high concentration Zn2+ tolerance bacterium.</title>
        <authorList>
            <person name="Cao Y."/>
        </authorList>
    </citation>
    <scope>NUCLEOTIDE SEQUENCE [LARGE SCALE GENOMIC DNA]</scope>
    <source>
        <strain evidence="12 13">KC 17139</strain>
    </source>
</reference>
<dbReference type="PANTHER" id="PTHR21152">
    <property type="entry name" value="AMINOTRANSFERASE CLASS V"/>
    <property type="match status" value="1"/>
</dbReference>
<dbReference type="NCBIfam" id="NF002841">
    <property type="entry name" value="PRK03080.1-2"/>
    <property type="match status" value="1"/>
</dbReference>
<dbReference type="InterPro" id="IPR022278">
    <property type="entry name" value="Pser_aminoTfrase"/>
</dbReference>
<comment type="cofactor">
    <cofactor evidence="1">
        <name>pyridoxal 5'-phosphate</name>
        <dbReference type="ChEBI" id="CHEBI:597326"/>
    </cofactor>
</comment>
<dbReference type="InterPro" id="IPR015424">
    <property type="entry name" value="PyrdxlP-dep_Trfase"/>
</dbReference>
<evidence type="ECO:0000256" key="6">
    <source>
        <dbReference type="ARBA" id="ARBA00022576"/>
    </source>
</evidence>
<keyword evidence="9" id="KW-0663">Pyridoxal phosphate</keyword>
<keyword evidence="10" id="KW-0718">Serine biosynthesis</keyword>
<evidence type="ECO:0000313" key="12">
    <source>
        <dbReference type="EMBL" id="MCO6419578.1"/>
    </source>
</evidence>
<protein>
    <recommendedName>
        <fullName evidence="4">phosphoserine transaminase</fullName>
        <ecNumber evidence="4">2.6.1.52</ecNumber>
    </recommendedName>
</protein>
<keyword evidence="7" id="KW-0028">Amino-acid biosynthesis</keyword>
<dbReference type="RefSeq" id="WP_252956267.1">
    <property type="nucleotide sequence ID" value="NZ_JAFIRR010000205.1"/>
</dbReference>
<gene>
    <name evidence="12" type="ORF">JYK14_25930</name>
</gene>
<keyword evidence="13" id="KW-1185">Reference proteome</keyword>
<dbReference type="InterPro" id="IPR015421">
    <property type="entry name" value="PyrdxlP-dep_Trfase_major"/>
</dbReference>
<comment type="pathway">
    <text evidence="2">Amino-acid biosynthesis; L-serine biosynthesis; L-serine from 3-phospho-D-glycerate: step 2/3.</text>
</comment>
<proteinExistence type="inferred from homology"/>
<sequence length="392" mass="42042">MAIATKPELRPANPCFSSGPCAKRPGWTLEALSGALLGRSHRAKEPKARLAEVIERSKSILRMPEDWRLGIVPASDTGAVEMALWSLLGERGVDILAWESFSKEWATDITKQLKLPDAKVIAAPYGQLPDLAAADWSRDVVFVWNGTTSGVRIPNGEAIPANRAGLAICDATSAAFAMELPWDKLDVVTWSWQKVLGGEAAHGMLALSPRAVARLESYTPDRPLPKIFRLTKGGKLIEGIFKGETINTPSMLCVEDALDGLRWAEGIGGLPALVTRSEANLAAVAAWVAKTPWVDFLAEVPETRSCTSICLKIVAPWFQALDADAQAAVAKQLATLLEKEGVALDAGAYRDAPPGLRLWGGATVETRDLEALLPWLDWGFAQVAAAHGKAAA</sequence>
<dbReference type="CDD" id="cd01494">
    <property type="entry name" value="AAT_I"/>
    <property type="match status" value="1"/>
</dbReference>
<evidence type="ECO:0000256" key="4">
    <source>
        <dbReference type="ARBA" id="ARBA00013030"/>
    </source>
</evidence>
<dbReference type="InterPro" id="IPR006271">
    <property type="entry name" value="Pser_aminoTfrase_methanosarc"/>
</dbReference>
<evidence type="ECO:0000256" key="10">
    <source>
        <dbReference type="ARBA" id="ARBA00023299"/>
    </source>
</evidence>
<evidence type="ECO:0000256" key="3">
    <source>
        <dbReference type="ARBA" id="ARBA00006904"/>
    </source>
</evidence>
<evidence type="ECO:0000256" key="8">
    <source>
        <dbReference type="ARBA" id="ARBA00022679"/>
    </source>
</evidence>
<evidence type="ECO:0000256" key="1">
    <source>
        <dbReference type="ARBA" id="ARBA00001933"/>
    </source>
</evidence>
<dbReference type="EC" id="2.6.1.52" evidence="4"/>
<evidence type="ECO:0000256" key="9">
    <source>
        <dbReference type="ARBA" id="ARBA00022898"/>
    </source>
</evidence>
<dbReference type="PIRSF" id="PIRSF000525">
    <property type="entry name" value="SerC"/>
    <property type="match status" value="1"/>
</dbReference>
<dbReference type="SUPFAM" id="SSF53383">
    <property type="entry name" value="PLP-dependent transferases"/>
    <property type="match status" value="1"/>
</dbReference>
<keyword evidence="8 12" id="KW-0808">Transferase</keyword>
<organism evidence="12 13">
    <name type="scientific">Siccirubricoccus soli</name>
    <dbReference type="NCBI Taxonomy" id="2899147"/>
    <lineage>
        <taxon>Bacteria</taxon>
        <taxon>Pseudomonadati</taxon>
        <taxon>Pseudomonadota</taxon>
        <taxon>Alphaproteobacteria</taxon>
        <taxon>Acetobacterales</taxon>
        <taxon>Roseomonadaceae</taxon>
        <taxon>Siccirubricoccus</taxon>
    </lineage>
</organism>
<evidence type="ECO:0000256" key="5">
    <source>
        <dbReference type="ARBA" id="ARBA00022490"/>
    </source>
</evidence>
<dbReference type="PANTHER" id="PTHR21152:SF40">
    <property type="entry name" value="ALANINE--GLYOXYLATE AMINOTRANSFERASE"/>
    <property type="match status" value="1"/>
</dbReference>
<dbReference type="EMBL" id="JAFIRR010000205">
    <property type="protein sequence ID" value="MCO6419578.1"/>
    <property type="molecule type" value="Genomic_DNA"/>
</dbReference>
<keyword evidence="5" id="KW-0963">Cytoplasm</keyword>